<feature type="domain" description="HTH merR-type" evidence="6">
    <location>
        <begin position="1"/>
        <end position="69"/>
    </location>
</feature>
<dbReference type="Gene3D" id="1.10.1660.10">
    <property type="match status" value="1"/>
</dbReference>
<dbReference type="AlphaFoldDB" id="A0A1T4XZM0"/>
<dbReference type="Proteomes" id="UP000190042">
    <property type="component" value="Unassembled WGS sequence"/>
</dbReference>
<dbReference type="InterPro" id="IPR009061">
    <property type="entry name" value="DNA-bd_dom_put_sf"/>
</dbReference>
<dbReference type="Pfam" id="PF13411">
    <property type="entry name" value="MerR_1"/>
    <property type="match status" value="1"/>
</dbReference>
<proteinExistence type="predicted"/>
<reference evidence="8" key="1">
    <citation type="submission" date="2017-02" db="EMBL/GenBank/DDBJ databases">
        <authorList>
            <person name="Varghese N."/>
            <person name="Submissions S."/>
        </authorList>
    </citation>
    <scope>NUCLEOTIDE SEQUENCE [LARGE SCALE GENOMIC DNA]</scope>
    <source>
        <strain evidence="8">DSM 23966</strain>
    </source>
</reference>
<dbReference type="CDD" id="cd04776">
    <property type="entry name" value="HTH_GnyR"/>
    <property type="match status" value="1"/>
</dbReference>
<accession>A0A1T4XZM0</accession>
<dbReference type="PANTHER" id="PTHR30204">
    <property type="entry name" value="REDOX-CYCLING DRUG-SENSING TRANSCRIPTIONAL ACTIVATOR SOXR"/>
    <property type="match status" value="1"/>
</dbReference>
<dbReference type="RefSeq" id="WP_009765997.1">
    <property type="nucleotide sequence ID" value="NZ_FUYJ01000002.1"/>
</dbReference>
<keyword evidence="4" id="KW-0804">Transcription</keyword>
<gene>
    <name evidence="7" type="ORF">SAMN04244570_1523</name>
</gene>
<dbReference type="EMBL" id="FUYJ01000002">
    <property type="protein sequence ID" value="SKA95027.1"/>
    <property type="molecule type" value="Genomic_DNA"/>
</dbReference>
<dbReference type="PROSITE" id="PS50937">
    <property type="entry name" value="HTH_MERR_2"/>
    <property type="match status" value="1"/>
</dbReference>
<dbReference type="SMART" id="SM00422">
    <property type="entry name" value="HTH_MERR"/>
    <property type="match status" value="1"/>
</dbReference>
<keyword evidence="3 7" id="KW-0238">DNA-binding</keyword>
<dbReference type="InterPro" id="IPR000551">
    <property type="entry name" value="MerR-type_HTH_dom"/>
</dbReference>
<dbReference type="GO" id="GO:0003677">
    <property type="term" value="F:DNA binding"/>
    <property type="evidence" value="ECO:0007669"/>
    <property type="project" value="UniProtKB-KW"/>
</dbReference>
<feature type="coiled-coil region" evidence="5">
    <location>
        <begin position="77"/>
        <end position="121"/>
    </location>
</feature>
<dbReference type="GO" id="GO:0003700">
    <property type="term" value="F:DNA-binding transcription factor activity"/>
    <property type="evidence" value="ECO:0007669"/>
    <property type="project" value="InterPro"/>
</dbReference>
<evidence type="ECO:0000256" key="5">
    <source>
        <dbReference type="SAM" id="Coils"/>
    </source>
</evidence>
<evidence type="ECO:0000313" key="7">
    <source>
        <dbReference type="EMBL" id="SKA95027.1"/>
    </source>
</evidence>
<evidence type="ECO:0000256" key="2">
    <source>
        <dbReference type="ARBA" id="ARBA00023015"/>
    </source>
</evidence>
<keyword evidence="5" id="KW-0175">Coiled coil</keyword>
<dbReference type="SUPFAM" id="SSF46955">
    <property type="entry name" value="Putative DNA-binding domain"/>
    <property type="match status" value="1"/>
</dbReference>
<name>A0A1T4XZM0_9BACL</name>
<organism evidence="7 8">
    <name type="scientific">Sporosarcina newyorkensis</name>
    <dbReference type="NCBI Taxonomy" id="759851"/>
    <lineage>
        <taxon>Bacteria</taxon>
        <taxon>Bacillati</taxon>
        <taxon>Bacillota</taxon>
        <taxon>Bacilli</taxon>
        <taxon>Bacillales</taxon>
        <taxon>Caryophanaceae</taxon>
        <taxon>Sporosarcina</taxon>
    </lineage>
</organism>
<keyword evidence="2" id="KW-0805">Transcription regulation</keyword>
<evidence type="ECO:0000256" key="4">
    <source>
        <dbReference type="ARBA" id="ARBA00023163"/>
    </source>
</evidence>
<evidence type="ECO:0000259" key="6">
    <source>
        <dbReference type="PROSITE" id="PS50937"/>
    </source>
</evidence>
<keyword evidence="1" id="KW-0678">Repressor</keyword>
<evidence type="ECO:0000313" key="8">
    <source>
        <dbReference type="Proteomes" id="UP000190042"/>
    </source>
</evidence>
<dbReference type="PANTHER" id="PTHR30204:SF69">
    <property type="entry name" value="MERR-FAMILY TRANSCRIPTIONAL REGULATOR"/>
    <property type="match status" value="1"/>
</dbReference>
<evidence type="ECO:0000256" key="1">
    <source>
        <dbReference type="ARBA" id="ARBA00022491"/>
    </source>
</evidence>
<sequence length="129" mass="15275">MKTIRETADLFDVSTRTIRYYEEIGLLSPARSEGNQRLYPASELVKLKLIVRGKKYGFSLEEIKEMVLLFDKDRTGRKQLERTIQYGRRRIEEVELKIQELEEMKREMEQLLVVFNSKLEKSKGDEGNE</sequence>
<evidence type="ECO:0000256" key="3">
    <source>
        <dbReference type="ARBA" id="ARBA00023125"/>
    </source>
</evidence>
<protein>
    <submittedName>
        <fullName evidence="7">DNA-binding transcriptional regulator, MerR family</fullName>
    </submittedName>
</protein>
<dbReference type="InterPro" id="IPR047057">
    <property type="entry name" value="MerR_fam"/>
</dbReference>
<keyword evidence="8" id="KW-1185">Reference proteome</keyword>